<feature type="transmembrane region" description="Helical" evidence="1">
    <location>
        <begin position="133"/>
        <end position="157"/>
    </location>
</feature>
<evidence type="ECO:0000256" key="1">
    <source>
        <dbReference type="SAM" id="Phobius"/>
    </source>
</evidence>
<keyword evidence="1" id="KW-1133">Transmembrane helix</keyword>
<sequence>MNGLASCEASWRGTNLLEMVWVKEMRLHGLWHESLSYARLGASAEHEMLMRSLASSYTDKDRPKAYMMKLRNVWPGRIANRPGLVGGTRSSNPGAIAACQLTCHVISVVAGVSQWVDVQCNVSRSIGERPKHWPTTVFGAVGLLNIASVNSYVIWIASNVDEQKLRRVFVKELGVSLVKPHVEERMKSTNFSRDLKSMIDQVLGTIGTTVECQSVIPTTRWAGVLPGGRQLRYVSALIYVVGGVVIADLVLLTTDMPTLFGVATGLAIFTALICFVLKLFSRARYSRPRHYANANLAPPILFSSETGQSSISPPLLFGCEKFLMCSV</sequence>
<accession>A0ABQ9I4W2</accession>
<proteinExistence type="predicted"/>
<gene>
    <name evidence="2" type="ORF">PR048_010912</name>
</gene>
<keyword evidence="1" id="KW-0812">Transmembrane</keyword>
<feature type="transmembrane region" description="Helical" evidence="1">
    <location>
        <begin position="233"/>
        <end position="252"/>
    </location>
</feature>
<keyword evidence="1" id="KW-0472">Membrane</keyword>
<dbReference type="Proteomes" id="UP001159363">
    <property type="component" value="Chromosome 3"/>
</dbReference>
<protein>
    <submittedName>
        <fullName evidence="2">Uncharacterized protein</fullName>
    </submittedName>
</protein>
<name>A0ABQ9I4W2_9NEOP</name>
<feature type="transmembrane region" description="Helical" evidence="1">
    <location>
        <begin position="258"/>
        <end position="280"/>
    </location>
</feature>
<comment type="caution">
    <text evidence="2">The sequence shown here is derived from an EMBL/GenBank/DDBJ whole genome shotgun (WGS) entry which is preliminary data.</text>
</comment>
<evidence type="ECO:0000313" key="3">
    <source>
        <dbReference type="Proteomes" id="UP001159363"/>
    </source>
</evidence>
<organism evidence="2 3">
    <name type="scientific">Dryococelus australis</name>
    <dbReference type="NCBI Taxonomy" id="614101"/>
    <lineage>
        <taxon>Eukaryota</taxon>
        <taxon>Metazoa</taxon>
        <taxon>Ecdysozoa</taxon>
        <taxon>Arthropoda</taxon>
        <taxon>Hexapoda</taxon>
        <taxon>Insecta</taxon>
        <taxon>Pterygota</taxon>
        <taxon>Neoptera</taxon>
        <taxon>Polyneoptera</taxon>
        <taxon>Phasmatodea</taxon>
        <taxon>Verophasmatodea</taxon>
        <taxon>Anareolatae</taxon>
        <taxon>Phasmatidae</taxon>
        <taxon>Eurycanthinae</taxon>
        <taxon>Dryococelus</taxon>
    </lineage>
</organism>
<evidence type="ECO:0000313" key="2">
    <source>
        <dbReference type="EMBL" id="KAJ8891396.1"/>
    </source>
</evidence>
<keyword evidence="3" id="KW-1185">Reference proteome</keyword>
<reference evidence="2 3" key="1">
    <citation type="submission" date="2023-02" db="EMBL/GenBank/DDBJ databases">
        <title>LHISI_Scaffold_Assembly.</title>
        <authorList>
            <person name="Stuart O.P."/>
            <person name="Cleave R."/>
            <person name="Magrath M.J.L."/>
            <person name="Mikheyev A.S."/>
        </authorList>
    </citation>
    <scope>NUCLEOTIDE SEQUENCE [LARGE SCALE GENOMIC DNA]</scope>
    <source>
        <strain evidence="2">Daus_M_001</strain>
        <tissue evidence="2">Leg muscle</tissue>
    </source>
</reference>
<dbReference type="EMBL" id="JARBHB010000003">
    <property type="protein sequence ID" value="KAJ8891396.1"/>
    <property type="molecule type" value="Genomic_DNA"/>
</dbReference>